<feature type="non-terminal residue" evidence="1">
    <location>
        <position position="1"/>
    </location>
</feature>
<dbReference type="Proteomes" id="UP001150217">
    <property type="component" value="Unassembled WGS sequence"/>
</dbReference>
<evidence type="ECO:0000313" key="2">
    <source>
        <dbReference type="Proteomes" id="UP001150217"/>
    </source>
</evidence>
<evidence type="ECO:0000313" key="1">
    <source>
        <dbReference type="EMBL" id="KAJ4467613.1"/>
    </source>
</evidence>
<comment type="caution">
    <text evidence="1">The sequence shown here is derived from an EMBL/GenBank/DDBJ whole genome shotgun (WGS) entry which is preliminary data.</text>
</comment>
<keyword evidence="2" id="KW-1185">Reference proteome</keyword>
<sequence>KLQRRFRTTCTMLDHCESSGDEDGILFWSYILQSLNILTTTGMSDEETVSGNATVSFRVVKHSNSRHPAFRILFQYIDDVPLLYQDLFEQRGKK</sequence>
<reference evidence="1" key="1">
    <citation type="submission" date="2022-08" db="EMBL/GenBank/DDBJ databases">
        <title>A Global Phylogenomic Analysis of the Shiitake Genus Lentinula.</title>
        <authorList>
            <consortium name="DOE Joint Genome Institute"/>
            <person name="Sierra-Patev S."/>
            <person name="Min B."/>
            <person name="Naranjo-Ortiz M."/>
            <person name="Looney B."/>
            <person name="Konkel Z."/>
            <person name="Slot J.C."/>
            <person name="Sakamoto Y."/>
            <person name="Steenwyk J.L."/>
            <person name="Rokas A."/>
            <person name="Carro J."/>
            <person name="Camarero S."/>
            <person name="Ferreira P."/>
            <person name="Molpeceres G."/>
            <person name="Ruiz-Duenas F.J."/>
            <person name="Serrano A."/>
            <person name="Henrissat B."/>
            <person name="Drula E."/>
            <person name="Hughes K.W."/>
            <person name="Mata J.L."/>
            <person name="Ishikawa N.K."/>
            <person name="Vargas-Isla R."/>
            <person name="Ushijima S."/>
            <person name="Smith C.A."/>
            <person name="Ahrendt S."/>
            <person name="Andreopoulos W."/>
            <person name="He G."/>
            <person name="Labutti K."/>
            <person name="Lipzen A."/>
            <person name="Ng V."/>
            <person name="Riley R."/>
            <person name="Sandor L."/>
            <person name="Barry K."/>
            <person name="Martinez A.T."/>
            <person name="Xiao Y."/>
            <person name="Gibbons J.G."/>
            <person name="Terashima K."/>
            <person name="Grigoriev I.V."/>
            <person name="Hibbett D.S."/>
        </authorList>
    </citation>
    <scope>NUCLEOTIDE SEQUENCE</scope>
    <source>
        <strain evidence="1">RHP3577 ss4</strain>
    </source>
</reference>
<name>A0ABQ8V422_9AGAR</name>
<dbReference type="EMBL" id="JANVFT010000106">
    <property type="protein sequence ID" value="KAJ4467613.1"/>
    <property type="molecule type" value="Genomic_DNA"/>
</dbReference>
<organism evidence="1 2">
    <name type="scientific">Lentinula lateritia</name>
    <dbReference type="NCBI Taxonomy" id="40482"/>
    <lineage>
        <taxon>Eukaryota</taxon>
        <taxon>Fungi</taxon>
        <taxon>Dikarya</taxon>
        <taxon>Basidiomycota</taxon>
        <taxon>Agaricomycotina</taxon>
        <taxon>Agaricomycetes</taxon>
        <taxon>Agaricomycetidae</taxon>
        <taxon>Agaricales</taxon>
        <taxon>Marasmiineae</taxon>
        <taxon>Omphalotaceae</taxon>
        <taxon>Lentinula</taxon>
    </lineage>
</organism>
<feature type="non-terminal residue" evidence="1">
    <location>
        <position position="94"/>
    </location>
</feature>
<protein>
    <recommendedName>
        <fullName evidence="3">Fungal-type protein kinase domain-containing protein</fullName>
    </recommendedName>
</protein>
<evidence type="ECO:0008006" key="3">
    <source>
        <dbReference type="Google" id="ProtNLM"/>
    </source>
</evidence>
<proteinExistence type="predicted"/>
<gene>
    <name evidence="1" type="ORF">C8R41DRAFT_707729</name>
</gene>
<accession>A0ABQ8V422</accession>